<organism evidence="7">
    <name type="scientific">Granulicella tundricola (strain ATCC BAA-1859 / DSM 23138 / MP5ACTX9)</name>
    <dbReference type="NCBI Taxonomy" id="1198114"/>
    <lineage>
        <taxon>Bacteria</taxon>
        <taxon>Pseudomonadati</taxon>
        <taxon>Acidobacteriota</taxon>
        <taxon>Terriglobia</taxon>
        <taxon>Terriglobales</taxon>
        <taxon>Acidobacteriaceae</taxon>
        <taxon>Granulicella</taxon>
    </lineage>
</organism>
<dbReference type="PANTHER" id="PTHR30419">
    <property type="entry name" value="HTH-TYPE TRANSCRIPTIONAL REGULATOR YBHD"/>
    <property type="match status" value="1"/>
</dbReference>
<dbReference type="InterPro" id="IPR036390">
    <property type="entry name" value="WH_DNA-bd_sf"/>
</dbReference>
<dbReference type="Gene3D" id="1.10.10.10">
    <property type="entry name" value="Winged helix-like DNA-binding domain superfamily/Winged helix DNA-binding domain"/>
    <property type="match status" value="1"/>
</dbReference>
<dbReference type="GO" id="GO:0005829">
    <property type="term" value="C:cytosol"/>
    <property type="evidence" value="ECO:0007669"/>
    <property type="project" value="TreeGrafter"/>
</dbReference>
<evidence type="ECO:0000256" key="2">
    <source>
        <dbReference type="ARBA" id="ARBA00023015"/>
    </source>
</evidence>
<dbReference type="GO" id="GO:0003700">
    <property type="term" value="F:DNA-binding transcription factor activity"/>
    <property type="evidence" value="ECO:0007669"/>
    <property type="project" value="InterPro"/>
</dbReference>
<dbReference type="InterPro" id="IPR000847">
    <property type="entry name" value="LysR_HTH_N"/>
</dbReference>
<name>E8WXT3_GRATM</name>
<proteinExistence type="inferred from homology"/>
<dbReference type="HOGENOM" id="CLU_039613_6_1_0"/>
<sequence>MDLFQLETFLAVAEERSFSRAAARLHRTQPAVSQAIAKLEGELGEVLLERSSRDGTLTDAGEVLREYALKLLNLRNEAAGALTELRELHRGRLNLAANEYTCLYLLPLLDEFRRQNPQIKVAVQRTLASRIADEVLMHSVEIGVLSFKPDDVQVHSVMVYRDELALVVNPKHPLAKEGEVSIRQLGALNFVAHNIPSPQRQKVIQTFRRHKTPLNMGVELPSLEAIKRFVELGNGVALVPALVAQTELASGALVRVRVKELQLERKLRLVYRKQASLSHAALAFLRVVEAYAAAHGDPYAYQSS</sequence>
<dbReference type="PaxDb" id="1198114-AciX9_2754"/>
<gene>
    <name evidence="6" type="ordered locus">AciX9_2754</name>
</gene>
<evidence type="ECO:0000256" key="4">
    <source>
        <dbReference type="ARBA" id="ARBA00023163"/>
    </source>
</evidence>
<keyword evidence="3" id="KW-0238">DNA-binding</keyword>
<dbReference type="PANTHER" id="PTHR30419:SF8">
    <property type="entry name" value="NITROGEN ASSIMILATION TRANSCRIPTIONAL ACTIVATOR-RELATED"/>
    <property type="match status" value="1"/>
</dbReference>
<evidence type="ECO:0000259" key="5">
    <source>
        <dbReference type="PROSITE" id="PS50931"/>
    </source>
</evidence>
<accession>E8WXT3</accession>
<dbReference type="InterPro" id="IPR036388">
    <property type="entry name" value="WH-like_DNA-bd_sf"/>
</dbReference>
<dbReference type="Proteomes" id="UP000000343">
    <property type="component" value="Chromosome"/>
</dbReference>
<dbReference type="OrthoDB" id="9803735at2"/>
<dbReference type="CDD" id="cd05466">
    <property type="entry name" value="PBP2_LTTR_substrate"/>
    <property type="match status" value="1"/>
</dbReference>
<dbReference type="EMBL" id="CP002480">
    <property type="protein sequence ID" value="ADW69778.1"/>
    <property type="molecule type" value="Genomic_DNA"/>
</dbReference>
<dbReference type="Pfam" id="PF00126">
    <property type="entry name" value="HTH_1"/>
    <property type="match status" value="1"/>
</dbReference>
<dbReference type="SUPFAM" id="SSF53850">
    <property type="entry name" value="Periplasmic binding protein-like II"/>
    <property type="match status" value="1"/>
</dbReference>
<dbReference type="SUPFAM" id="SSF46785">
    <property type="entry name" value="Winged helix' DNA-binding domain"/>
    <property type="match status" value="1"/>
</dbReference>
<protein>
    <submittedName>
        <fullName evidence="6">Transcriptional regulator, LysR family</fullName>
    </submittedName>
</protein>
<dbReference type="Pfam" id="PF03466">
    <property type="entry name" value="LysR_substrate"/>
    <property type="match status" value="1"/>
</dbReference>
<evidence type="ECO:0000313" key="7">
    <source>
        <dbReference type="Proteomes" id="UP000000343"/>
    </source>
</evidence>
<dbReference type="InterPro" id="IPR005119">
    <property type="entry name" value="LysR_subst-bd"/>
</dbReference>
<dbReference type="PRINTS" id="PR00039">
    <property type="entry name" value="HTHLYSR"/>
</dbReference>
<evidence type="ECO:0000256" key="1">
    <source>
        <dbReference type="ARBA" id="ARBA00009437"/>
    </source>
</evidence>
<keyword evidence="4" id="KW-0804">Transcription</keyword>
<feature type="domain" description="HTH lysR-type" evidence="5">
    <location>
        <begin position="1"/>
        <end position="58"/>
    </location>
</feature>
<dbReference type="PROSITE" id="PS50931">
    <property type="entry name" value="HTH_LYSR"/>
    <property type="match status" value="1"/>
</dbReference>
<dbReference type="Gene3D" id="3.40.190.290">
    <property type="match status" value="1"/>
</dbReference>
<keyword evidence="7" id="KW-1185">Reference proteome</keyword>
<dbReference type="KEGG" id="acm:AciX9_2754"/>
<dbReference type="STRING" id="1198114.AciX9_2754"/>
<dbReference type="RefSeq" id="WP_013581093.1">
    <property type="nucleotide sequence ID" value="NC_015064.1"/>
</dbReference>
<dbReference type="FunFam" id="1.10.10.10:FF:000001">
    <property type="entry name" value="LysR family transcriptional regulator"/>
    <property type="match status" value="1"/>
</dbReference>
<comment type="similarity">
    <text evidence="1">Belongs to the LysR transcriptional regulatory family.</text>
</comment>
<dbReference type="GO" id="GO:0003677">
    <property type="term" value="F:DNA binding"/>
    <property type="evidence" value="ECO:0007669"/>
    <property type="project" value="UniProtKB-KW"/>
</dbReference>
<reference evidence="7" key="1">
    <citation type="submission" date="2011-01" db="EMBL/GenBank/DDBJ databases">
        <title>Complete sequence of chromosome of Acidobacterium sp. MP5ACTX9.</title>
        <authorList>
            <consortium name="US DOE Joint Genome Institute"/>
            <person name="Lucas S."/>
            <person name="Copeland A."/>
            <person name="Lapidus A."/>
            <person name="Cheng J.-F."/>
            <person name="Goodwin L."/>
            <person name="Pitluck S."/>
            <person name="Teshima H."/>
            <person name="Detter J.C."/>
            <person name="Han C."/>
            <person name="Tapia R."/>
            <person name="Land M."/>
            <person name="Hauser L."/>
            <person name="Kyrpides N."/>
            <person name="Ivanova N."/>
            <person name="Ovchinnikova G."/>
            <person name="Pagani I."/>
            <person name="Rawat S.R."/>
            <person name="Mannisto M."/>
            <person name="Haggblom M.M."/>
            <person name="Woyke T."/>
        </authorList>
    </citation>
    <scope>NUCLEOTIDE SEQUENCE [LARGE SCALE GENOMIC DNA]</scope>
    <source>
        <strain evidence="7">MP5ACTX9</strain>
    </source>
</reference>
<keyword evidence="2" id="KW-0805">Transcription regulation</keyword>
<evidence type="ECO:0000256" key="3">
    <source>
        <dbReference type="ARBA" id="ARBA00023125"/>
    </source>
</evidence>
<dbReference type="AlphaFoldDB" id="E8WXT3"/>
<dbReference type="InterPro" id="IPR050950">
    <property type="entry name" value="HTH-type_LysR_regulators"/>
</dbReference>
<dbReference type="eggNOG" id="COG0583">
    <property type="taxonomic scope" value="Bacteria"/>
</dbReference>
<evidence type="ECO:0000313" key="6">
    <source>
        <dbReference type="EMBL" id="ADW69778.1"/>
    </source>
</evidence>